<dbReference type="EMBL" id="QFXD01000196">
    <property type="protein sequence ID" value="RDH89810.1"/>
    <property type="molecule type" value="Genomic_DNA"/>
</dbReference>
<feature type="chain" id="PRO_5016953206" evidence="1">
    <location>
        <begin position="23"/>
        <end position="184"/>
    </location>
</feature>
<reference evidence="2 3" key="1">
    <citation type="journal article" date="2018" name="ISME J.">
        <title>Endosymbiont genomes yield clues of tubeworm success.</title>
        <authorList>
            <person name="Li Y."/>
            <person name="Liles M.R."/>
            <person name="Halanych K.M."/>
        </authorList>
    </citation>
    <scope>NUCLEOTIDE SEQUENCE [LARGE SCALE GENOMIC DNA]</scope>
    <source>
        <strain evidence="2">A1422</strain>
    </source>
</reference>
<dbReference type="AlphaFoldDB" id="A0A370DVX9"/>
<organism evidence="2 3">
    <name type="scientific">endosymbiont of Lamellibrachia luymesi</name>
    <dbReference type="NCBI Taxonomy" id="2200907"/>
    <lineage>
        <taxon>Bacteria</taxon>
        <taxon>Pseudomonadati</taxon>
        <taxon>Pseudomonadota</taxon>
        <taxon>Gammaproteobacteria</taxon>
        <taxon>sulfur-oxidizing symbionts</taxon>
    </lineage>
</organism>
<comment type="caution">
    <text evidence="2">The sequence shown here is derived from an EMBL/GenBank/DDBJ whole genome shotgun (WGS) entry which is preliminary data.</text>
</comment>
<feature type="signal peptide" evidence="1">
    <location>
        <begin position="1"/>
        <end position="22"/>
    </location>
</feature>
<dbReference type="Proteomes" id="UP000255508">
    <property type="component" value="Unassembled WGS sequence"/>
</dbReference>
<proteinExistence type="predicted"/>
<gene>
    <name evidence="2" type="ORF">DIZ79_10920</name>
</gene>
<evidence type="ECO:0000313" key="2">
    <source>
        <dbReference type="EMBL" id="RDH89810.1"/>
    </source>
</evidence>
<name>A0A370DVX9_9GAMM</name>
<keyword evidence="1" id="KW-0732">Signal</keyword>
<evidence type="ECO:0000256" key="1">
    <source>
        <dbReference type="SAM" id="SignalP"/>
    </source>
</evidence>
<evidence type="ECO:0000313" key="3">
    <source>
        <dbReference type="Proteomes" id="UP000255508"/>
    </source>
</evidence>
<sequence>MYKQGLLLIFLVVALMSPVVFAAPADNERFSSNAGTKTKLLDTADLRQLQSQLDQVRKLAPPLRVQLRNLRHQAGFRQFDSFEFERHMSRAQSDIERLLRLHQRPIVSSTQRHFIAVDLQRQSVGLTRQLEKVEIVIERIDESLDEDIKQENVIIERNEKFLDMLTLFTETVQAASKLIGQRSE</sequence>
<protein>
    <submittedName>
        <fullName evidence="2">Uncharacterized protein</fullName>
    </submittedName>
</protein>
<accession>A0A370DVX9</accession>